<accession>A0A251TIB0</accession>
<feature type="region of interest" description="Disordered" evidence="1">
    <location>
        <begin position="38"/>
        <end position="59"/>
    </location>
</feature>
<reference evidence="2 4" key="1">
    <citation type="journal article" date="2017" name="Nature">
        <title>The sunflower genome provides insights into oil metabolism, flowering and Asterid evolution.</title>
        <authorList>
            <person name="Badouin H."/>
            <person name="Gouzy J."/>
            <person name="Grassa C.J."/>
            <person name="Murat F."/>
            <person name="Staton S.E."/>
            <person name="Cottret L."/>
            <person name="Lelandais-Briere C."/>
            <person name="Owens G.L."/>
            <person name="Carrere S."/>
            <person name="Mayjonade B."/>
            <person name="Legrand L."/>
            <person name="Gill N."/>
            <person name="Kane N.C."/>
            <person name="Bowers J.E."/>
            <person name="Hubner S."/>
            <person name="Bellec A."/>
            <person name="Berard A."/>
            <person name="Berges H."/>
            <person name="Blanchet N."/>
            <person name="Boniface M.C."/>
            <person name="Brunel D."/>
            <person name="Catrice O."/>
            <person name="Chaidir N."/>
            <person name="Claudel C."/>
            <person name="Donnadieu C."/>
            <person name="Faraut T."/>
            <person name="Fievet G."/>
            <person name="Helmstetter N."/>
            <person name="King M."/>
            <person name="Knapp S.J."/>
            <person name="Lai Z."/>
            <person name="Le Paslier M.C."/>
            <person name="Lippi Y."/>
            <person name="Lorenzon L."/>
            <person name="Mandel J.R."/>
            <person name="Marage G."/>
            <person name="Marchand G."/>
            <person name="Marquand E."/>
            <person name="Bret-Mestries E."/>
            <person name="Morien E."/>
            <person name="Nambeesan S."/>
            <person name="Nguyen T."/>
            <person name="Pegot-Espagnet P."/>
            <person name="Pouilly N."/>
            <person name="Raftis F."/>
            <person name="Sallet E."/>
            <person name="Schiex T."/>
            <person name="Thomas J."/>
            <person name="Vandecasteele C."/>
            <person name="Vares D."/>
            <person name="Vear F."/>
            <person name="Vautrin S."/>
            <person name="Crespi M."/>
            <person name="Mangin B."/>
            <person name="Burke J.M."/>
            <person name="Salse J."/>
            <person name="Munos S."/>
            <person name="Vincourt P."/>
            <person name="Rieseberg L.H."/>
            <person name="Langlade N.B."/>
        </authorList>
    </citation>
    <scope>NUCLEOTIDE SEQUENCE [LARGE SCALE GENOMIC DNA]</scope>
    <source>
        <strain evidence="4">cv. SF193</strain>
        <tissue evidence="2">Leaves</tissue>
    </source>
</reference>
<keyword evidence="4" id="KW-1185">Reference proteome</keyword>
<evidence type="ECO:0000313" key="2">
    <source>
        <dbReference type="EMBL" id="KAF5785464.1"/>
    </source>
</evidence>
<evidence type="ECO:0000256" key="1">
    <source>
        <dbReference type="SAM" id="MobiDB-lite"/>
    </source>
</evidence>
<dbReference type="EMBL" id="MNCJ02000325">
    <property type="protein sequence ID" value="KAF5785464.1"/>
    <property type="molecule type" value="Genomic_DNA"/>
</dbReference>
<name>A0A251TIB0_HELAN</name>
<evidence type="ECO:0000313" key="4">
    <source>
        <dbReference type="Proteomes" id="UP000215914"/>
    </source>
</evidence>
<proteinExistence type="predicted"/>
<organism evidence="3 4">
    <name type="scientific">Helianthus annuus</name>
    <name type="common">Common sunflower</name>
    <dbReference type="NCBI Taxonomy" id="4232"/>
    <lineage>
        <taxon>Eukaryota</taxon>
        <taxon>Viridiplantae</taxon>
        <taxon>Streptophyta</taxon>
        <taxon>Embryophyta</taxon>
        <taxon>Tracheophyta</taxon>
        <taxon>Spermatophyta</taxon>
        <taxon>Magnoliopsida</taxon>
        <taxon>eudicotyledons</taxon>
        <taxon>Gunneridae</taxon>
        <taxon>Pentapetalae</taxon>
        <taxon>asterids</taxon>
        <taxon>campanulids</taxon>
        <taxon>Asterales</taxon>
        <taxon>Asteraceae</taxon>
        <taxon>Asteroideae</taxon>
        <taxon>Heliantheae alliance</taxon>
        <taxon>Heliantheae</taxon>
        <taxon>Helianthus</taxon>
    </lineage>
</organism>
<reference evidence="2" key="3">
    <citation type="submission" date="2020-06" db="EMBL/GenBank/DDBJ databases">
        <title>Helianthus annuus Genome sequencing and assembly Release 2.</title>
        <authorList>
            <person name="Gouzy J."/>
            <person name="Langlade N."/>
            <person name="Munos S."/>
        </authorList>
    </citation>
    <scope>NUCLEOTIDE SEQUENCE</scope>
    <source>
        <tissue evidence="2">Leaves</tissue>
    </source>
</reference>
<protein>
    <submittedName>
        <fullName evidence="3">Uncharacterized protein</fullName>
    </submittedName>
</protein>
<dbReference type="Gramene" id="mRNA:HanXRQr2_Chr10g0428991">
    <property type="protein sequence ID" value="mRNA:HanXRQr2_Chr10g0428991"/>
    <property type="gene ID" value="HanXRQr2_Chr10g0428991"/>
</dbReference>
<reference evidence="3" key="2">
    <citation type="submission" date="2017-02" db="EMBL/GenBank/DDBJ databases">
        <title>Sunflower complete genome.</title>
        <authorList>
            <person name="Langlade N."/>
            <person name="Munos S."/>
        </authorList>
    </citation>
    <scope>NUCLEOTIDE SEQUENCE [LARGE SCALE GENOMIC DNA]</scope>
    <source>
        <tissue evidence="3">Leaves</tissue>
    </source>
</reference>
<gene>
    <name evidence="3" type="ORF">HannXRQ_Chr10g0286051</name>
    <name evidence="2" type="ORF">HanXRQr2_Chr10g0428991</name>
</gene>
<sequence length="85" mass="9573">MVVSVVVTTKMLIRRLQQRWCLRSFAVAMASTAATVKVRRSRRGSRQLQRGSGEGQDNRSRVACLGSHQIDHVLEQLSPEVVKRV</sequence>
<dbReference type="Proteomes" id="UP000215914">
    <property type="component" value="Chromosome 10"/>
</dbReference>
<dbReference type="InParanoid" id="A0A251TIB0"/>
<dbReference type="AlphaFoldDB" id="A0A251TIB0"/>
<dbReference type="EMBL" id="CM007899">
    <property type="protein sequence ID" value="OTG10296.1"/>
    <property type="molecule type" value="Genomic_DNA"/>
</dbReference>
<evidence type="ECO:0000313" key="3">
    <source>
        <dbReference type="EMBL" id="OTG10296.1"/>
    </source>
</evidence>